<evidence type="ECO:0000256" key="4">
    <source>
        <dbReference type="ARBA" id="ARBA00022692"/>
    </source>
</evidence>
<comment type="similarity">
    <text evidence="2">Belongs to the V-ATPase e1/e2 subunit family.</text>
</comment>
<dbReference type="GO" id="GO:0046961">
    <property type="term" value="F:proton-transporting ATPase activity, rotational mechanism"/>
    <property type="evidence" value="ECO:0007669"/>
    <property type="project" value="InterPro"/>
</dbReference>
<evidence type="ECO:0000256" key="9">
    <source>
        <dbReference type="SAM" id="Phobius"/>
    </source>
</evidence>
<evidence type="ECO:0000256" key="8">
    <source>
        <dbReference type="ARBA" id="ARBA00023136"/>
    </source>
</evidence>
<keyword evidence="6 9" id="KW-1133">Transmembrane helix</keyword>
<name>A0A437AM11_9MICR</name>
<dbReference type="EMBL" id="RCSS01000310">
    <property type="protein sequence ID" value="RVD92109.1"/>
    <property type="molecule type" value="Genomic_DNA"/>
</dbReference>
<feature type="transmembrane region" description="Helical" evidence="9">
    <location>
        <begin position="6"/>
        <end position="23"/>
    </location>
</feature>
<comment type="caution">
    <text evidence="10">The sequence shown here is derived from an EMBL/GenBank/DDBJ whole genome shotgun (WGS) entry which is preliminary data.</text>
</comment>
<dbReference type="VEuPathDB" id="MicrosporidiaDB:TUBRATIS_14050"/>
<keyword evidence="3" id="KW-0813">Transport</keyword>
<dbReference type="Pfam" id="PF05493">
    <property type="entry name" value="ATP_synt_H"/>
    <property type="match status" value="1"/>
</dbReference>
<keyword evidence="11" id="KW-1185">Reference proteome</keyword>
<evidence type="ECO:0000256" key="6">
    <source>
        <dbReference type="ARBA" id="ARBA00022989"/>
    </source>
</evidence>
<feature type="transmembrane region" description="Helical" evidence="9">
    <location>
        <begin position="35"/>
        <end position="58"/>
    </location>
</feature>
<gene>
    <name evidence="10" type="ORF">TUBRATIS_14050</name>
</gene>
<organism evidence="10 11">
    <name type="scientific">Tubulinosema ratisbonensis</name>
    <dbReference type="NCBI Taxonomy" id="291195"/>
    <lineage>
        <taxon>Eukaryota</taxon>
        <taxon>Fungi</taxon>
        <taxon>Fungi incertae sedis</taxon>
        <taxon>Microsporidia</taxon>
        <taxon>Tubulinosematoidea</taxon>
        <taxon>Tubulinosematidae</taxon>
        <taxon>Tubulinosema</taxon>
    </lineage>
</organism>
<evidence type="ECO:0000256" key="7">
    <source>
        <dbReference type="ARBA" id="ARBA00023065"/>
    </source>
</evidence>
<evidence type="ECO:0000313" key="10">
    <source>
        <dbReference type="EMBL" id="RVD92109.1"/>
    </source>
</evidence>
<evidence type="ECO:0000313" key="11">
    <source>
        <dbReference type="Proteomes" id="UP000282876"/>
    </source>
</evidence>
<evidence type="ECO:0000256" key="5">
    <source>
        <dbReference type="ARBA" id="ARBA00022781"/>
    </source>
</evidence>
<dbReference type="Proteomes" id="UP000282876">
    <property type="component" value="Unassembled WGS sequence"/>
</dbReference>
<proteinExistence type="inferred from homology"/>
<comment type="subcellular location">
    <subcellularLocation>
        <location evidence="1">Membrane</location>
        <topology evidence="1">Multi-pass membrane protein</topology>
    </subcellularLocation>
</comment>
<evidence type="ECO:0000256" key="2">
    <source>
        <dbReference type="ARBA" id="ARBA00008328"/>
    </source>
</evidence>
<evidence type="ECO:0000256" key="3">
    <source>
        <dbReference type="ARBA" id="ARBA00022448"/>
    </source>
</evidence>
<dbReference type="InterPro" id="IPR008389">
    <property type="entry name" value="ATPase_V0-cplx_e1/e2_su"/>
</dbReference>
<dbReference type="AlphaFoldDB" id="A0A437AM11"/>
<keyword evidence="5" id="KW-0375">Hydrogen ion transport</keyword>
<keyword evidence="4 9" id="KW-0812">Transmembrane</keyword>
<reference evidence="10 11" key="1">
    <citation type="submission" date="2018-10" db="EMBL/GenBank/DDBJ databases">
        <title>Draft genome sequence of the microsporidian Tubulinosema ratisbonensis.</title>
        <authorList>
            <person name="Polonais V."/>
            <person name="Peyretaillade E."/>
            <person name="Niehus S."/>
            <person name="Wawrzyniak I."/>
            <person name="Franchet A."/>
            <person name="Gaspin C."/>
            <person name="Reichstadt M."/>
            <person name="Belser C."/>
            <person name="Labadie K."/>
            <person name="Delbac F."/>
            <person name="Ferrandon D."/>
        </authorList>
    </citation>
    <scope>NUCLEOTIDE SEQUENCE [LARGE SCALE GENOMIC DNA]</scope>
    <source>
        <strain evidence="10 11">Franzen</strain>
    </source>
</reference>
<dbReference type="GO" id="GO:0033179">
    <property type="term" value="C:proton-transporting V-type ATPase, V0 domain"/>
    <property type="evidence" value="ECO:0007669"/>
    <property type="project" value="InterPro"/>
</dbReference>
<keyword evidence="8 9" id="KW-0472">Membrane</keyword>
<sequence>MDSKLSFLLGITLLVITIIVAGIRFANRIKPSDKGLIICVCTVGTISSLYFAWMIVFISQYRLM</sequence>
<accession>A0A437AM11</accession>
<protein>
    <submittedName>
        <fullName evidence="10">Uncharacterized protein</fullName>
    </submittedName>
</protein>
<evidence type="ECO:0000256" key="1">
    <source>
        <dbReference type="ARBA" id="ARBA00004141"/>
    </source>
</evidence>
<keyword evidence="7" id="KW-0406">Ion transport</keyword>